<feature type="domain" description="Exocyst complex component Sec10-like alpha-helical bundle" evidence="8">
    <location>
        <begin position="157"/>
        <end position="236"/>
    </location>
</feature>
<feature type="domain" description="Exocyst complex component Sec10 N-terminal" evidence="9">
    <location>
        <begin position="38"/>
        <end position="146"/>
    </location>
</feature>
<dbReference type="GO" id="GO:0006887">
    <property type="term" value="P:exocytosis"/>
    <property type="evidence" value="ECO:0007669"/>
    <property type="project" value="UniProtKB-KW"/>
</dbReference>
<keyword evidence="4" id="KW-0268">Exocytosis</keyword>
<evidence type="ECO:0000259" key="9">
    <source>
        <dbReference type="Pfam" id="PF20667"/>
    </source>
</evidence>
<organism evidence="10 11">
    <name type="scientific">Tyrannus savana</name>
    <name type="common">Fork-tailed flycatcher</name>
    <name type="synonym">Muscivora tyrannus</name>
    <dbReference type="NCBI Taxonomy" id="137541"/>
    <lineage>
        <taxon>Eukaryota</taxon>
        <taxon>Metazoa</taxon>
        <taxon>Chordata</taxon>
        <taxon>Craniata</taxon>
        <taxon>Vertebrata</taxon>
        <taxon>Euteleostomi</taxon>
        <taxon>Archelosauria</taxon>
        <taxon>Archosauria</taxon>
        <taxon>Dinosauria</taxon>
        <taxon>Saurischia</taxon>
        <taxon>Theropoda</taxon>
        <taxon>Coelurosauria</taxon>
        <taxon>Aves</taxon>
        <taxon>Neognathae</taxon>
        <taxon>Neoaves</taxon>
        <taxon>Telluraves</taxon>
        <taxon>Australaves</taxon>
        <taxon>Passeriformes</taxon>
        <taxon>Tyrannidae</taxon>
        <taxon>Tyrannus</taxon>
    </lineage>
</organism>
<feature type="coiled-coil region" evidence="7">
    <location>
        <begin position="49"/>
        <end position="87"/>
    </location>
</feature>
<feature type="domain" description="Exocyst complex component Sec10-like alpha-helical bundle" evidence="8">
    <location>
        <begin position="243"/>
        <end position="358"/>
    </location>
</feature>
<dbReference type="InterPro" id="IPR009976">
    <property type="entry name" value="Sec10-like"/>
</dbReference>
<accession>A0A7L0XEQ3</accession>
<evidence type="ECO:0000313" key="10">
    <source>
        <dbReference type="EMBL" id="NXM02190.1"/>
    </source>
</evidence>
<reference evidence="10 11" key="1">
    <citation type="submission" date="2019-09" db="EMBL/GenBank/DDBJ databases">
        <title>Bird 10,000 Genomes (B10K) Project - Family phase.</title>
        <authorList>
            <person name="Zhang G."/>
        </authorList>
    </citation>
    <scope>NUCLEOTIDE SEQUENCE [LARGE SCALE GENOMIC DNA]</scope>
    <source>
        <strain evidence="10">B10K-DU-001-37</strain>
        <tissue evidence="10">Muscle</tissue>
    </source>
</reference>
<name>A0A7L0XEQ3_TYRSA</name>
<feature type="non-terminal residue" evidence="10">
    <location>
        <position position="1"/>
    </location>
</feature>
<keyword evidence="3" id="KW-0813">Transport</keyword>
<dbReference type="GO" id="GO:0006893">
    <property type="term" value="P:Golgi to plasma membrane transport"/>
    <property type="evidence" value="ECO:0007669"/>
    <property type="project" value="TreeGrafter"/>
</dbReference>
<protein>
    <recommendedName>
        <fullName evidence="2">Exocyst complex component 5</fullName>
    </recommendedName>
    <alternativeName>
        <fullName evidence="6">Exocyst complex component Sec10</fullName>
    </alternativeName>
</protein>
<dbReference type="InterPro" id="IPR048627">
    <property type="entry name" value="Sec10_HB"/>
</dbReference>
<dbReference type="Pfam" id="PF07393">
    <property type="entry name" value="Sec10_HB"/>
    <property type="match status" value="3"/>
</dbReference>
<proteinExistence type="inferred from homology"/>
<dbReference type="Pfam" id="PF20667">
    <property type="entry name" value="Sec10_N"/>
    <property type="match status" value="1"/>
</dbReference>
<dbReference type="Proteomes" id="UP000537779">
    <property type="component" value="Unassembled WGS sequence"/>
</dbReference>
<dbReference type="PANTHER" id="PTHR12100:SF0">
    <property type="entry name" value="EXOCYST COMPLEX COMPONENT 5"/>
    <property type="match status" value="1"/>
</dbReference>
<evidence type="ECO:0000256" key="7">
    <source>
        <dbReference type="SAM" id="Coils"/>
    </source>
</evidence>
<feature type="domain" description="Exocyst complex component Sec10-like alpha-helical bundle" evidence="8">
    <location>
        <begin position="376"/>
        <end position="693"/>
    </location>
</feature>
<evidence type="ECO:0000313" key="11">
    <source>
        <dbReference type="Proteomes" id="UP000537779"/>
    </source>
</evidence>
<sequence length="694" mass="80649">VRRFLFCGQEPFVADEYIERLAWRTPGGGSRGGEAFDPKRLLEEFVNHIQELQVMDERIQRKVEKLEQQCQKEAKEFAKKVQELQKSNQVAFQHFQELDEHISYVATKVCHLGDQLEGVNTPRQRAVEAQKLMKYFNEFLDGELKSDVFTNSEKIKEAADIIQKLHLIAQELPFDRFSEVKSKIASKYHDLECQLIQEFTSAQRRGEISRMREVAAVLLHFKGYSHCVDVYIKQCQEGAFLRNDVFEDAAILCQRVNKQVGEIFSNPETVLAKLIQNIFEVKLQGYVKDQLEEHRKSDAEQYLKNLYDLYTRYLYINDEIIMYQISQGYVKDQLEEHRKSDAEQYLKNLYDLYTRYLYINDKIIVVGVLFIQDLKERLRQRTNLPLGPSIDTHGETFLSQEVVVNLLQETKQAFERCHRLSDPSDLPKNAFRIFSMLVEFLCTEHIDYALETGLAGIPSSDSKNANLYFLDVVHQANTIFHLFDKQFNDHLMPLISSSPKLSECLQKKKDIIEQMEVKLDMGIDTLNCMIGQMKHILAAEQKKTDFKPEDENNVLIQYTNACVKVCGYVRKQVEKIRNSMDGKNVDTVLMELGVRFHRLIYEHLQQYSYSCMGGMLAICDVAEYRKCAKDFKIALVLQLFDTLHALCNLLVVAPDNLKQVCSGEQLANLDKNILHSFVQLRVDYRSARLARHFS</sequence>
<evidence type="ECO:0000256" key="2">
    <source>
        <dbReference type="ARBA" id="ARBA00017524"/>
    </source>
</evidence>
<keyword evidence="5 7" id="KW-0175">Coiled coil</keyword>
<comment type="similarity">
    <text evidence="1">Belongs to the SEC10 family.</text>
</comment>
<evidence type="ECO:0000256" key="6">
    <source>
        <dbReference type="ARBA" id="ARBA00031471"/>
    </source>
</evidence>
<evidence type="ECO:0000256" key="3">
    <source>
        <dbReference type="ARBA" id="ARBA00022448"/>
    </source>
</evidence>
<dbReference type="AlphaFoldDB" id="A0A7L0XEQ3"/>
<evidence type="ECO:0000256" key="5">
    <source>
        <dbReference type="ARBA" id="ARBA00023054"/>
    </source>
</evidence>
<keyword evidence="11" id="KW-1185">Reference proteome</keyword>
<dbReference type="InterPro" id="IPR048625">
    <property type="entry name" value="Sec10_N"/>
</dbReference>
<dbReference type="GO" id="GO:0000145">
    <property type="term" value="C:exocyst"/>
    <property type="evidence" value="ECO:0007669"/>
    <property type="project" value="TreeGrafter"/>
</dbReference>
<evidence type="ECO:0000259" key="8">
    <source>
        <dbReference type="Pfam" id="PF07393"/>
    </source>
</evidence>
<feature type="non-terminal residue" evidence="10">
    <location>
        <position position="694"/>
    </location>
</feature>
<evidence type="ECO:0000256" key="4">
    <source>
        <dbReference type="ARBA" id="ARBA00022483"/>
    </source>
</evidence>
<dbReference type="PANTHER" id="PTHR12100">
    <property type="entry name" value="SEC10"/>
    <property type="match status" value="1"/>
</dbReference>
<evidence type="ECO:0000256" key="1">
    <source>
        <dbReference type="ARBA" id="ARBA00006572"/>
    </source>
</evidence>
<comment type="caution">
    <text evidence="10">The sequence shown here is derived from an EMBL/GenBank/DDBJ whole genome shotgun (WGS) entry which is preliminary data.</text>
</comment>
<dbReference type="EMBL" id="VXAW01006163">
    <property type="protein sequence ID" value="NXM02190.1"/>
    <property type="molecule type" value="Genomic_DNA"/>
</dbReference>
<gene>
    <name evidence="10" type="primary">Exoc5</name>
    <name evidence="10" type="ORF">TYRSAV_R01248</name>
</gene>